<organism evidence="2 3">
    <name type="scientific">Lysinibacillus antri</name>
    <dbReference type="NCBI Taxonomy" id="2498145"/>
    <lineage>
        <taxon>Bacteria</taxon>
        <taxon>Bacillati</taxon>
        <taxon>Bacillota</taxon>
        <taxon>Bacilli</taxon>
        <taxon>Bacillales</taxon>
        <taxon>Bacillaceae</taxon>
        <taxon>Lysinibacillus</taxon>
    </lineage>
</organism>
<dbReference type="EMBL" id="RYYR01000053">
    <property type="protein sequence ID" value="RUL45641.1"/>
    <property type="molecule type" value="Genomic_DNA"/>
</dbReference>
<evidence type="ECO:0000256" key="1">
    <source>
        <dbReference type="SAM" id="Phobius"/>
    </source>
</evidence>
<protein>
    <recommendedName>
        <fullName evidence="4">DUF4878 domain-containing protein</fullName>
    </recommendedName>
</protein>
<dbReference type="AlphaFoldDB" id="A0A432L6T7"/>
<feature type="transmembrane region" description="Helical" evidence="1">
    <location>
        <begin position="7"/>
        <end position="26"/>
    </location>
</feature>
<keyword evidence="1" id="KW-0472">Membrane</keyword>
<keyword evidence="3" id="KW-1185">Reference proteome</keyword>
<name>A0A432L6T7_9BACI</name>
<sequence length="163" mass="19120">MIRALIKLIWGFVWWAAGLFVIYYVITTYGDQILELNDDSSQEEEAIKESARIFIESLFENDYYKGKPYIYFGDGLTDESVQGMYTLYQTGFQIHSSLSKGFTGITPNFQYRIEDIQFVDPEHVRLTYMIKSDISNEEYIQSTFIKEDNVWKIHITSFFTGTM</sequence>
<reference evidence="2 3" key="1">
    <citation type="submission" date="2018-12" db="EMBL/GenBank/DDBJ databases">
        <title>Lysinibacillus antri sp. nov., isolated from a cave soil.</title>
        <authorList>
            <person name="Narsing Rao M.P."/>
            <person name="Zhang H."/>
            <person name="Dong Z.-Y."/>
            <person name="Niu X.-K."/>
            <person name="Zhang K."/>
            <person name="Fang B.-Z."/>
            <person name="Kang Y.-Q."/>
            <person name="Xiao M."/>
            <person name="Li W.-J."/>
        </authorList>
    </citation>
    <scope>NUCLEOTIDE SEQUENCE [LARGE SCALE GENOMIC DNA]</scope>
    <source>
        <strain evidence="2 3">SYSU K30002</strain>
    </source>
</reference>
<evidence type="ECO:0008006" key="4">
    <source>
        <dbReference type="Google" id="ProtNLM"/>
    </source>
</evidence>
<accession>A0A432L6T7</accession>
<dbReference type="RefSeq" id="WP_126660846.1">
    <property type="nucleotide sequence ID" value="NZ_RYYR01000053.1"/>
</dbReference>
<comment type="caution">
    <text evidence="2">The sequence shown here is derived from an EMBL/GenBank/DDBJ whole genome shotgun (WGS) entry which is preliminary data.</text>
</comment>
<proteinExistence type="predicted"/>
<evidence type="ECO:0000313" key="3">
    <source>
        <dbReference type="Proteomes" id="UP000287910"/>
    </source>
</evidence>
<dbReference type="Proteomes" id="UP000287910">
    <property type="component" value="Unassembled WGS sequence"/>
</dbReference>
<keyword evidence="1" id="KW-0812">Transmembrane</keyword>
<gene>
    <name evidence="2" type="ORF">EK386_19495</name>
</gene>
<keyword evidence="1" id="KW-1133">Transmembrane helix</keyword>
<evidence type="ECO:0000313" key="2">
    <source>
        <dbReference type="EMBL" id="RUL45641.1"/>
    </source>
</evidence>